<dbReference type="InParanoid" id="F0YL01"/>
<evidence type="ECO:0000313" key="2">
    <source>
        <dbReference type="Proteomes" id="UP000002729"/>
    </source>
</evidence>
<accession>F0YL01</accession>
<dbReference type="RefSeq" id="XP_009041085.1">
    <property type="nucleotide sequence ID" value="XM_009042837.1"/>
</dbReference>
<organism evidence="2">
    <name type="scientific">Aureococcus anophagefferens</name>
    <name type="common">Harmful bloom alga</name>
    <dbReference type="NCBI Taxonomy" id="44056"/>
    <lineage>
        <taxon>Eukaryota</taxon>
        <taxon>Sar</taxon>
        <taxon>Stramenopiles</taxon>
        <taxon>Ochrophyta</taxon>
        <taxon>Pelagophyceae</taxon>
        <taxon>Pelagomonadales</taxon>
        <taxon>Pelagomonadaceae</taxon>
        <taxon>Aureococcus</taxon>
    </lineage>
</organism>
<keyword evidence="2" id="KW-1185">Reference proteome</keyword>
<name>F0YL01_AURAN</name>
<proteinExistence type="predicted"/>
<dbReference type="GeneID" id="20226221"/>
<dbReference type="OrthoDB" id="202289at2759"/>
<sequence>MSGALLQYSKKALVTAKYSPRGSTLSSLWTEKLMIEMTTPLETTIGELEMYRLRPKTVYDYTIYVQVLGDEYATMEYAGDFTTGGTGFPRFDEAPYLHLGGSNPSFEMATFAVSPGIVVNGSGLAGGTMSFEGIVAVDAEGWVVWYYHTCSPVAWDFTPGENVAIINSAASCTDQGREYSRNGSVYTENSQFQIVDVHGLMQSQTKMACSGAPVNYNALAAECRVDHSSPLHARDLLTTTYDVVKIPNITVLARSAPNETAITKHDIFAMSKISRYNSETSSIEDIYEMSNFLEPESYMPASAGWKTITNVACSGGASANPIDYHQISSVSPGAFSNYIVASKSLDAVFSLAHDGSGKQWTLSPDETISDFTFVSDADKFFSPLDVTQLPNGNILMIDGGSNRPGCTLSTQRGCFSRAIMYKLDPLASIVSVAWQFEFPFGLQNPSSHLESKADVWKHAMTHDAFSVDGGSARKLSNGRFLLAFPSLEKTRDWDPSGAGYAYEVDMDAHDVIVSKLTFPTDERLSIAEGNFRLVPWGQVHRESSTCPFSVEEDSLQGRPTAGP</sequence>
<dbReference type="KEGG" id="aaf:AURANDRAFT_67394"/>
<dbReference type="Proteomes" id="UP000002729">
    <property type="component" value="Unassembled WGS sequence"/>
</dbReference>
<reference evidence="1 2" key="1">
    <citation type="journal article" date="2011" name="Proc. Natl. Acad. Sci. U.S.A.">
        <title>Niche of harmful alga Aureococcus anophagefferens revealed through ecogenomics.</title>
        <authorList>
            <person name="Gobler C.J."/>
            <person name="Berry D.L."/>
            <person name="Dyhrman S.T."/>
            <person name="Wilhelm S.W."/>
            <person name="Salamov A."/>
            <person name="Lobanov A.V."/>
            <person name="Zhang Y."/>
            <person name="Collier J.L."/>
            <person name="Wurch L.L."/>
            <person name="Kustka A.B."/>
            <person name="Dill B.D."/>
            <person name="Shah M."/>
            <person name="VerBerkmoes N.C."/>
            <person name="Kuo A."/>
            <person name="Terry A."/>
            <person name="Pangilinan J."/>
            <person name="Lindquist E.A."/>
            <person name="Lucas S."/>
            <person name="Paulsen I.T."/>
            <person name="Hattenrath-Lehmann T.K."/>
            <person name="Talmage S.C."/>
            <person name="Walker E.A."/>
            <person name="Koch F."/>
            <person name="Burson A.M."/>
            <person name="Marcoval M.A."/>
            <person name="Tang Y.Z."/>
            <person name="Lecleir G.R."/>
            <person name="Coyne K.J."/>
            <person name="Berg G.M."/>
            <person name="Bertrand E.M."/>
            <person name="Saito M.A."/>
            <person name="Gladyshev V.N."/>
            <person name="Grigoriev I.V."/>
        </authorList>
    </citation>
    <scope>NUCLEOTIDE SEQUENCE [LARGE SCALE GENOMIC DNA]</scope>
    <source>
        <strain evidence="2">CCMP 1984</strain>
    </source>
</reference>
<evidence type="ECO:0000313" key="1">
    <source>
        <dbReference type="EMBL" id="EGB04234.1"/>
    </source>
</evidence>
<gene>
    <name evidence="1" type="ORF">AURANDRAFT_67394</name>
</gene>
<protein>
    <submittedName>
        <fullName evidence="1">Uncharacterized protein</fullName>
    </submittedName>
</protein>
<dbReference type="EMBL" id="GL833154">
    <property type="protein sequence ID" value="EGB04234.1"/>
    <property type="molecule type" value="Genomic_DNA"/>
</dbReference>
<dbReference type="AlphaFoldDB" id="F0YL01"/>